<dbReference type="Pfam" id="PF00170">
    <property type="entry name" value="bZIP_1"/>
    <property type="match status" value="1"/>
</dbReference>
<dbReference type="Gene3D" id="1.20.5.170">
    <property type="match status" value="1"/>
</dbReference>
<gene>
    <name evidence="9" type="ORF">PM001_LOCUS21100</name>
</gene>
<feature type="compositionally biased region" description="Low complexity" evidence="7">
    <location>
        <begin position="64"/>
        <end position="78"/>
    </location>
</feature>
<name>A0AAV1UN59_9STRA</name>
<dbReference type="GO" id="GO:0003700">
    <property type="term" value="F:DNA-binding transcription factor activity"/>
    <property type="evidence" value="ECO:0007669"/>
    <property type="project" value="InterPro"/>
</dbReference>
<evidence type="ECO:0000259" key="8">
    <source>
        <dbReference type="PROSITE" id="PS50217"/>
    </source>
</evidence>
<evidence type="ECO:0000256" key="3">
    <source>
        <dbReference type="ARBA" id="ARBA00023015"/>
    </source>
</evidence>
<keyword evidence="3" id="KW-0805">Transcription regulation</keyword>
<dbReference type="InterPro" id="IPR004827">
    <property type="entry name" value="bZIP"/>
</dbReference>
<comment type="subcellular location">
    <subcellularLocation>
        <location evidence="1">Nucleus</location>
    </subcellularLocation>
</comment>
<evidence type="ECO:0000256" key="6">
    <source>
        <dbReference type="ARBA" id="ARBA00023242"/>
    </source>
</evidence>
<evidence type="ECO:0000256" key="4">
    <source>
        <dbReference type="ARBA" id="ARBA00023125"/>
    </source>
</evidence>
<feature type="domain" description="BZIP" evidence="8">
    <location>
        <begin position="103"/>
        <end position="140"/>
    </location>
</feature>
<accession>A0AAV1UN59</accession>
<evidence type="ECO:0000313" key="10">
    <source>
        <dbReference type="Proteomes" id="UP001162060"/>
    </source>
</evidence>
<evidence type="ECO:0000256" key="1">
    <source>
        <dbReference type="ARBA" id="ARBA00004123"/>
    </source>
</evidence>
<reference evidence="9" key="1">
    <citation type="submission" date="2024-01" db="EMBL/GenBank/DDBJ databases">
        <authorList>
            <person name="Webb A."/>
        </authorList>
    </citation>
    <scope>NUCLEOTIDE SEQUENCE</scope>
    <source>
        <strain evidence="9">Pm1</strain>
    </source>
</reference>
<sequence length="396" mass="44618">MDLTAEDDDLLSYFLSADVAAEQPLDAVPIHAMESRQDADTNEQFSHGQMVLLAPERTFGSDGTSSSASFQPTQSSSFMESSMMRPLVNDDDTSSSNGALDTDEKRQRRLARNRESARQSRRRKKQYLELLEEKVSQLTESIDTTRASHLERADETLNQVRSNMLKSLAADRKSGGSDEIVQEKIRQGLMLIQERFGPNSVERLAVRDYNFRQLDNLLLPPYCRFLLWLSIQDGSFFDKDDGVGAKNAGDATEKKKGPVMVKKDTLWSTLTSDLALTYEQDEKLRSLYKSGDSKSSKSERRRVAMAVTYLCKLKHSLEKRSEAVQKQTEMLHSILTPEQSLTYLRWVDANQDRLPSFVDKTVSVPNTGASDAVRAILKKDDRDLTVEDVTALLGEL</sequence>
<dbReference type="InterPro" id="IPR046347">
    <property type="entry name" value="bZIP_sf"/>
</dbReference>
<dbReference type="PROSITE" id="PS50217">
    <property type="entry name" value="BZIP"/>
    <property type="match status" value="1"/>
</dbReference>
<comment type="similarity">
    <text evidence="2">Belongs to the bZIP family.</text>
</comment>
<dbReference type="SMART" id="SM00338">
    <property type="entry name" value="BRLZ"/>
    <property type="match status" value="1"/>
</dbReference>
<dbReference type="AlphaFoldDB" id="A0AAV1UN59"/>
<dbReference type="SUPFAM" id="SSF57959">
    <property type="entry name" value="Leucine zipper domain"/>
    <property type="match status" value="1"/>
</dbReference>
<organism evidence="9 10">
    <name type="scientific">Peronospora matthiolae</name>
    <dbReference type="NCBI Taxonomy" id="2874970"/>
    <lineage>
        <taxon>Eukaryota</taxon>
        <taxon>Sar</taxon>
        <taxon>Stramenopiles</taxon>
        <taxon>Oomycota</taxon>
        <taxon>Peronosporomycetes</taxon>
        <taxon>Peronosporales</taxon>
        <taxon>Peronosporaceae</taxon>
        <taxon>Peronospora</taxon>
    </lineage>
</organism>
<evidence type="ECO:0000313" key="9">
    <source>
        <dbReference type="EMBL" id="CAK7935950.1"/>
    </source>
</evidence>
<evidence type="ECO:0000256" key="7">
    <source>
        <dbReference type="SAM" id="MobiDB-lite"/>
    </source>
</evidence>
<feature type="compositionally biased region" description="Basic and acidic residues" evidence="7">
    <location>
        <begin position="102"/>
        <end position="118"/>
    </location>
</feature>
<dbReference type="Proteomes" id="UP001162060">
    <property type="component" value="Unassembled WGS sequence"/>
</dbReference>
<keyword evidence="5" id="KW-0804">Transcription</keyword>
<keyword evidence="4" id="KW-0238">DNA-binding</keyword>
<dbReference type="PROSITE" id="PS00036">
    <property type="entry name" value="BZIP_BASIC"/>
    <property type="match status" value="1"/>
</dbReference>
<dbReference type="PANTHER" id="PTHR47416">
    <property type="entry name" value="BASIC-LEUCINE ZIPPER TRANSCRIPTION FACTOR F-RELATED"/>
    <property type="match status" value="1"/>
</dbReference>
<protein>
    <recommendedName>
        <fullName evidence="8">BZIP domain-containing protein</fullName>
    </recommendedName>
</protein>
<feature type="region of interest" description="Disordered" evidence="7">
    <location>
        <begin position="57"/>
        <end position="123"/>
    </location>
</feature>
<evidence type="ECO:0000256" key="2">
    <source>
        <dbReference type="ARBA" id="ARBA00007163"/>
    </source>
</evidence>
<comment type="caution">
    <text evidence="9">The sequence shown here is derived from an EMBL/GenBank/DDBJ whole genome shotgun (WGS) entry which is preliminary data.</text>
</comment>
<dbReference type="GO" id="GO:0003677">
    <property type="term" value="F:DNA binding"/>
    <property type="evidence" value="ECO:0007669"/>
    <property type="project" value="UniProtKB-KW"/>
</dbReference>
<proteinExistence type="inferred from homology"/>
<keyword evidence="6" id="KW-0539">Nucleus</keyword>
<evidence type="ECO:0000256" key="5">
    <source>
        <dbReference type="ARBA" id="ARBA00023163"/>
    </source>
</evidence>
<dbReference type="CDD" id="cd14811">
    <property type="entry name" value="bZIP_u2"/>
    <property type="match status" value="1"/>
</dbReference>
<dbReference type="EMBL" id="CAKLBY020000223">
    <property type="protein sequence ID" value="CAK7935950.1"/>
    <property type="molecule type" value="Genomic_DNA"/>
</dbReference>
<dbReference type="GO" id="GO:0005634">
    <property type="term" value="C:nucleus"/>
    <property type="evidence" value="ECO:0007669"/>
    <property type="project" value="UniProtKB-SubCell"/>
</dbReference>
<dbReference type="PANTHER" id="PTHR47416:SF8">
    <property type="entry name" value="BASIC-LEUCINE ZIPPER TRANSCRIPTION FACTOR E-RELATED"/>
    <property type="match status" value="1"/>
</dbReference>